<gene>
    <name evidence="1" type="ORF">PK_063</name>
</gene>
<reference evidence="1 2" key="1">
    <citation type="submission" date="2015-01" db="EMBL/GenBank/DDBJ databases">
        <title>Evaluation of the efficacy of a bacteriophage in the treatment of pneumonia induced by multidrug resistance Klebsiella pneumoniae in mice.</title>
        <authorList>
            <person name="Cao F."/>
            <person name="Wang X."/>
            <person name="Li Z."/>
            <person name="Wang L."/>
            <person name="Xu Y."/>
        </authorList>
    </citation>
    <scope>NUCLEOTIDE SEQUENCE [LARGE SCALE GENOMIC DNA]</scope>
</reference>
<dbReference type="RefSeq" id="YP_009197870.1">
    <property type="nucleotide sequence ID" value="NC_028786.1"/>
</dbReference>
<dbReference type="KEGG" id="vg:26625009"/>
<dbReference type="EMBL" id="KP658157">
    <property type="protein sequence ID" value="AJK28203.1"/>
    <property type="molecule type" value="Genomic_DNA"/>
</dbReference>
<accession>A0A0C5AK01</accession>
<proteinExistence type="predicted"/>
<evidence type="ECO:0000313" key="1">
    <source>
        <dbReference type="EMBL" id="AJK28203.1"/>
    </source>
</evidence>
<dbReference type="OrthoDB" id="18157at10239"/>
<sequence>MKSGYYYPIETKNGVLKMKKMLALVVLSLVLIGCSEKPKTYDCGGEAFEVTSKYMKVVKGENSGVIIDGAGENQYKLLTPFGYAHYVVNKNTIDVSVGAFHNTLTCEVK</sequence>
<name>A0A0C5AK01_9CAUD</name>
<evidence type="ECO:0000313" key="2">
    <source>
        <dbReference type="Proteomes" id="UP000032127"/>
    </source>
</evidence>
<protein>
    <submittedName>
        <fullName evidence="1">Uncharacterized protein</fullName>
    </submittedName>
</protein>
<dbReference type="PROSITE" id="PS51257">
    <property type="entry name" value="PROKAR_LIPOPROTEIN"/>
    <property type="match status" value="1"/>
</dbReference>
<dbReference type="Proteomes" id="UP000032127">
    <property type="component" value="Segment"/>
</dbReference>
<organism evidence="1 2">
    <name type="scientific">Klebsiella phage 1513</name>
    <dbReference type="NCBI Taxonomy" id="1610829"/>
    <lineage>
        <taxon>Viruses</taxon>
        <taxon>Duplodnaviria</taxon>
        <taxon>Heunggongvirae</taxon>
        <taxon>Uroviricota</taxon>
        <taxon>Caudoviricetes</taxon>
        <taxon>Drexlerviridae</taxon>
        <taxon>Webervirus</taxon>
        <taxon>Webervirus wv1513</taxon>
    </lineage>
</organism>
<keyword evidence="2" id="KW-1185">Reference proteome</keyword>
<dbReference type="GeneID" id="26625009"/>